<dbReference type="PRINTS" id="PR00069">
    <property type="entry name" value="ALDKETRDTASE"/>
</dbReference>
<feature type="binding site" evidence="3">
    <location>
        <position position="122"/>
    </location>
    <ligand>
        <name>substrate</name>
    </ligand>
</feature>
<evidence type="ECO:0000259" key="5">
    <source>
        <dbReference type="Pfam" id="PF00248"/>
    </source>
</evidence>
<accession>A0AAJ0D9Z1</accession>
<dbReference type="EMBL" id="JAWDJX010000114">
    <property type="protein sequence ID" value="KAK3046112.1"/>
    <property type="molecule type" value="Genomic_DNA"/>
</dbReference>
<dbReference type="PANTHER" id="PTHR43827:SF13">
    <property type="entry name" value="ALDO_KETO REDUCTASE FAMILY PROTEIN"/>
    <property type="match status" value="1"/>
</dbReference>
<dbReference type="InterPro" id="IPR036812">
    <property type="entry name" value="NAD(P)_OxRdtase_dom_sf"/>
</dbReference>
<keyword evidence="1" id="KW-0560">Oxidoreductase</keyword>
<keyword evidence="7" id="KW-1185">Reference proteome</keyword>
<dbReference type="PIRSF" id="PIRSF000097">
    <property type="entry name" value="AKR"/>
    <property type="match status" value="1"/>
</dbReference>
<feature type="active site" description="Proton donor" evidence="2">
    <location>
        <position position="60"/>
    </location>
</feature>
<dbReference type="InterPro" id="IPR020471">
    <property type="entry name" value="AKR"/>
</dbReference>
<evidence type="ECO:0000256" key="2">
    <source>
        <dbReference type="PIRSR" id="PIRSR000097-1"/>
    </source>
</evidence>
<dbReference type="PROSITE" id="PS00063">
    <property type="entry name" value="ALDOKETO_REDUCTASE_3"/>
    <property type="match status" value="1"/>
</dbReference>
<dbReference type="Gene3D" id="3.20.20.100">
    <property type="entry name" value="NADP-dependent oxidoreductase domain"/>
    <property type="match status" value="1"/>
</dbReference>
<dbReference type="FunFam" id="3.20.20.100:FF:000002">
    <property type="entry name" value="2,5-diketo-D-gluconic acid reductase A"/>
    <property type="match status" value="1"/>
</dbReference>
<reference evidence="6" key="1">
    <citation type="submission" date="2023-04" db="EMBL/GenBank/DDBJ databases">
        <title>Black Yeasts Isolated from many extreme environments.</title>
        <authorList>
            <person name="Coleine C."/>
            <person name="Stajich J.E."/>
            <person name="Selbmann L."/>
        </authorList>
    </citation>
    <scope>NUCLEOTIDE SEQUENCE</scope>
    <source>
        <strain evidence="6">CCFEE 5312</strain>
    </source>
</reference>
<feature type="site" description="Lowers pKa of active site Tyr" evidence="4">
    <location>
        <position position="90"/>
    </location>
</feature>
<comment type="caution">
    <text evidence="6">The sequence shown here is derived from an EMBL/GenBank/DDBJ whole genome shotgun (WGS) entry which is preliminary data.</text>
</comment>
<dbReference type="InterPro" id="IPR023210">
    <property type="entry name" value="NADP_OxRdtase_dom"/>
</dbReference>
<dbReference type="GO" id="GO:0016616">
    <property type="term" value="F:oxidoreductase activity, acting on the CH-OH group of donors, NAD or NADP as acceptor"/>
    <property type="evidence" value="ECO:0007669"/>
    <property type="project" value="UniProtKB-ARBA"/>
</dbReference>
<dbReference type="Proteomes" id="UP001271007">
    <property type="component" value="Unassembled WGS sequence"/>
</dbReference>
<evidence type="ECO:0000256" key="1">
    <source>
        <dbReference type="ARBA" id="ARBA00023002"/>
    </source>
</evidence>
<gene>
    <name evidence="6" type="ORF">LTR09_012374</name>
</gene>
<evidence type="ECO:0000313" key="7">
    <source>
        <dbReference type="Proteomes" id="UP001271007"/>
    </source>
</evidence>
<name>A0AAJ0D9Z1_9PEZI</name>
<dbReference type="PANTHER" id="PTHR43827">
    <property type="entry name" value="2,5-DIKETO-D-GLUCONIC ACID REDUCTASE"/>
    <property type="match status" value="1"/>
</dbReference>
<dbReference type="Pfam" id="PF00248">
    <property type="entry name" value="Aldo_ket_red"/>
    <property type="match status" value="1"/>
</dbReference>
<dbReference type="CDD" id="cd19071">
    <property type="entry name" value="AKR_AKR1-5-like"/>
    <property type="match status" value="1"/>
</dbReference>
<evidence type="ECO:0000313" key="6">
    <source>
        <dbReference type="EMBL" id="KAK3046112.1"/>
    </source>
</evidence>
<dbReference type="PROSITE" id="PS00798">
    <property type="entry name" value="ALDOKETO_REDUCTASE_1"/>
    <property type="match status" value="1"/>
</dbReference>
<dbReference type="InterPro" id="IPR018170">
    <property type="entry name" value="Aldo/ket_reductase_CS"/>
</dbReference>
<protein>
    <recommendedName>
        <fullName evidence="5">NADP-dependent oxidoreductase domain-containing protein</fullName>
    </recommendedName>
</protein>
<dbReference type="SUPFAM" id="SSF51430">
    <property type="entry name" value="NAD(P)-linked oxidoreductase"/>
    <property type="match status" value="1"/>
</dbReference>
<evidence type="ECO:0000256" key="4">
    <source>
        <dbReference type="PIRSR" id="PIRSR000097-3"/>
    </source>
</evidence>
<proteinExistence type="predicted"/>
<dbReference type="AlphaFoldDB" id="A0AAJ0D9Z1"/>
<organism evidence="6 7">
    <name type="scientific">Extremus antarcticus</name>
    <dbReference type="NCBI Taxonomy" id="702011"/>
    <lineage>
        <taxon>Eukaryota</taxon>
        <taxon>Fungi</taxon>
        <taxon>Dikarya</taxon>
        <taxon>Ascomycota</taxon>
        <taxon>Pezizomycotina</taxon>
        <taxon>Dothideomycetes</taxon>
        <taxon>Dothideomycetidae</taxon>
        <taxon>Mycosphaerellales</taxon>
        <taxon>Extremaceae</taxon>
        <taxon>Extremus</taxon>
    </lineage>
</organism>
<sequence length="308" mass="34441">MQRRMATQAFSLTSRIQLNDGNSMPRIHLGVYLMSGSEASSAAGHALDTGYRAFDSAQMYRNEKQLGKAISKYLEAHPEIKREDIHYTSKLASNSDYKTARKSISQSVKECGLGYIDLFLLHSPYGGKQKRLDSWKAVEDAVKDGEARIGGVSNFGEKHVRSTKQHLFLISYVDVVGEQIDEILSSNPRLKPAVNQIEVHPFNTRSKLTAHCQQNDIVVEAYAPLARALRMKHPTIVELAAKYGCTSGQLLVRWSLQHGYVPLPKSVNKERIKENAGIEGFIIDDGDMKKMDGLDEYLVTDWDPVDAD</sequence>
<evidence type="ECO:0000256" key="3">
    <source>
        <dbReference type="PIRSR" id="PIRSR000097-2"/>
    </source>
</evidence>
<feature type="domain" description="NADP-dependent oxidoreductase" evidence="5">
    <location>
        <begin position="36"/>
        <end position="295"/>
    </location>
</feature>